<dbReference type="Proteomes" id="UP000610456">
    <property type="component" value="Unassembled WGS sequence"/>
</dbReference>
<sequence>MKTYGNLSGTSGVTAYEIEDEGILVEFNRDKIYRYTYTSAGRGAVEMMKTLAQQGRGLSTYISRNVKERYEEIVK</sequence>
<dbReference type="RefSeq" id="WP_189605884.1">
    <property type="nucleotide sequence ID" value="NZ_BMXB01000019.1"/>
</dbReference>
<protein>
    <submittedName>
        <fullName evidence="1">Uncharacterized protein</fullName>
    </submittedName>
</protein>
<reference evidence="1" key="1">
    <citation type="journal article" date="2014" name="Int. J. Syst. Evol. Microbiol.">
        <title>Complete genome sequence of Corynebacterium casei LMG S-19264T (=DSM 44701T), isolated from a smear-ripened cheese.</title>
        <authorList>
            <consortium name="US DOE Joint Genome Institute (JGI-PGF)"/>
            <person name="Walter F."/>
            <person name="Albersmeier A."/>
            <person name="Kalinowski J."/>
            <person name="Ruckert C."/>
        </authorList>
    </citation>
    <scope>NUCLEOTIDE SEQUENCE</scope>
    <source>
        <strain evidence="1">KCTC 12719</strain>
    </source>
</reference>
<dbReference type="AlphaFoldDB" id="A0A918W194"/>
<accession>A0A918W194</accession>
<organism evidence="1 2">
    <name type="scientific">Salinimicrobium marinum</name>
    <dbReference type="NCBI Taxonomy" id="680283"/>
    <lineage>
        <taxon>Bacteria</taxon>
        <taxon>Pseudomonadati</taxon>
        <taxon>Bacteroidota</taxon>
        <taxon>Flavobacteriia</taxon>
        <taxon>Flavobacteriales</taxon>
        <taxon>Flavobacteriaceae</taxon>
        <taxon>Salinimicrobium</taxon>
    </lineage>
</organism>
<dbReference type="EMBL" id="BMXB01000019">
    <property type="protein sequence ID" value="GHA48512.1"/>
    <property type="molecule type" value="Genomic_DNA"/>
</dbReference>
<reference evidence="1" key="2">
    <citation type="submission" date="2020-09" db="EMBL/GenBank/DDBJ databases">
        <authorList>
            <person name="Sun Q."/>
            <person name="Kim S."/>
        </authorList>
    </citation>
    <scope>NUCLEOTIDE SEQUENCE</scope>
    <source>
        <strain evidence="1">KCTC 12719</strain>
    </source>
</reference>
<comment type="caution">
    <text evidence="1">The sequence shown here is derived from an EMBL/GenBank/DDBJ whole genome shotgun (WGS) entry which is preliminary data.</text>
</comment>
<evidence type="ECO:0000313" key="1">
    <source>
        <dbReference type="EMBL" id="GHA48512.1"/>
    </source>
</evidence>
<gene>
    <name evidence="1" type="ORF">GCM10007103_31750</name>
</gene>
<name>A0A918W194_9FLAO</name>
<keyword evidence="2" id="KW-1185">Reference proteome</keyword>
<proteinExistence type="predicted"/>
<evidence type="ECO:0000313" key="2">
    <source>
        <dbReference type="Proteomes" id="UP000610456"/>
    </source>
</evidence>